<dbReference type="InterPro" id="IPR036561">
    <property type="entry name" value="MAM33_sf"/>
</dbReference>
<name>A0AAJ6W061_9ACAR</name>
<reference evidence="4" key="1">
    <citation type="submission" date="2025-08" db="UniProtKB">
        <authorList>
            <consortium name="RefSeq"/>
        </authorList>
    </citation>
    <scope>IDENTIFICATION</scope>
</reference>
<dbReference type="GO" id="GO:0042256">
    <property type="term" value="P:cytosolic ribosome assembly"/>
    <property type="evidence" value="ECO:0007669"/>
    <property type="project" value="TreeGrafter"/>
</dbReference>
<dbReference type="PANTHER" id="PTHR10826">
    <property type="entry name" value="COMPLEMENT COMPONENT 1"/>
    <property type="match status" value="1"/>
</dbReference>
<dbReference type="PANTHER" id="PTHR10826:SF1">
    <property type="entry name" value="COMPLEMENT COMPONENT 1 Q SUBCOMPONENT-BINDING PROTEIN, MITOCHONDRIAL"/>
    <property type="match status" value="1"/>
</dbReference>
<protein>
    <submittedName>
        <fullName evidence="4">Complement component 1 Q subcomponent-binding protein, mitochondrial</fullName>
    </submittedName>
</protein>
<dbReference type="RefSeq" id="XP_003746782.1">
    <property type="nucleotide sequence ID" value="XM_003746734.1"/>
</dbReference>
<evidence type="ECO:0000313" key="3">
    <source>
        <dbReference type="Proteomes" id="UP000694867"/>
    </source>
</evidence>
<gene>
    <name evidence="4" type="primary">LOC100904195</name>
</gene>
<proteinExistence type="inferred from homology"/>
<dbReference type="Gene3D" id="3.10.280.10">
    <property type="entry name" value="Mitochondrial glycoprotein"/>
    <property type="match status" value="1"/>
</dbReference>
<sequence length="244" mass="27619">MLSRSFLAVGRRVLMQSTRTLASTNCGRLTVRGSRSLGRPEYARLFSTKTKGDEELSNFLSEEIQAEKKSRKQSIPPKIDGFEIKTENANVTLTRKFNDETITIDFNVNHTVETDDTDDTPEKEPSEASPMMSKPNFDVLIEKGGQKLMLSCTFGVEPQGDQDDYDDLFQIVEFSMYTGEELDDSDYSVSGDIMDAQLYDLLMNLLEERGVTNEFAEQLIDFSTSYEHGQYIGLLEKLKGFVLH</sequence>
<dbReference type="SUPFAM" id="SSF54529">
    <property type="entry name" value="Mitochondrial glycoprotein MAM33-like"/>
    <property type="match status" value="1"/>
</dbReference>
<dbReference type="GeneID" id="100904195"/>
<dbReference type="InterPro" id="IPR003428">
    <property type="entry name" value="MAM33"/>
</dbReference>
<dbReference type="Proteomes" id="UP000694867">
    <property type="component" value="Unplaced"/>
</dbReference>
<dbReference type="FunFam" id="3.10.280.10:FF:000005">
    <property type="entry name" value="Glycoprotein gC1qBP, putative"/>
    <property type="match status" value="1"/>
</dbReference>
<evidence type="ECO:0000256" key="2">
    <source>
        <dbReference type="SAM" id="MobiDB-lite"/>
    </source>
</evidence>
<dbReference type="KEGG" id="goe:100904195"/>
<evidence type="ECO:0000256" key="1">
    <source>
        <dbReference type="ARBA" id="ARBA00005457"/>
    </source>
</evidence>
<comment type="similarity">
    <text evidence="1">Belongs to the MAM33 family.</text>
</comment>
<evidence type="ECO:0000313" key="4">
    <source>
        <dbReference type="RefSeq" id="XP_003746782.1"/>
    </source>
</evidence>
<organism evidence="3 4">
    <name type="scientific">Galendromus occidentalis</name>
    <name type="common">western predatory mite</name>
    <dbReference type="NCBI Taxonomy" id="34638"/>
    <lineage>
        <taxon>Eukaryota</taxon>
        <taxon>Metazoa</taxon>
        <taxon>Ecdysozoa</taxon>
        <taxon>Arthropoda</taxon>
        <taxon>Chelicerata</taxon>
        <taxon>Arachnida</taxon>
        <taxon>Acari</taxon>
        <taxon>Parasitiformes</taxon>
        <taxon>Mesostigmata</taxon>
        <taxon>Gamasina</taxon>
        <taxon>Phytoseioidea</taxon>
        <taxon>Phytoseiidae</taxon>
        <taxon>Typhlodrominae</taxon>
        <taxon>Galendromus</taxon>
    </lineage>
</organism>
<dbReference type="GO" id="GO:0005759">
    <property type="term" value="C:mitochondrial matrix"/>
    <property type="evidence" value="ECO:0007669"/>
    <property type="project" value="InterPro"/>
</dbReference>
<feature type="region of interest" description="Disordered" evidence="2">
    <location>
        <begin position="109"/>
        <end position="133"/>
    </location>
</feature>
<dbReference type="CTD" id="37006"/>
<dbReference type="Pfam" id="PF02330">
    <property type="entry name" value="MAM33"/>
    <property type="match status" value="1"/>
</dbReference>
<keyword evidence="3" id="KW-1185">Reference proteome</keyword>
<accession>A0AAJ6W061</accession>
<dbReference type="AlphaFoldDB" id="A0AAJ6W061"/>